<reference evidence="1 2" key="1">
    <citation type="submission" date="2019-05" db="EMBL/GenBank/DDBJ databases">
        <title>Emergence of the Ug99 lineage of the wheat stem rust pathogen through somatic hybridization.</title>
        <authorList>
            <person name="Li F."/>
            <person name="Upadhyaya N.M."/>
            <person name="Sperschneider J."/>
            <person name="Matny O."/>
            <person name="Nguyen-Phuc H."/>
            <person name="Mago R."/>
            <person name="Raley C."/>
            <person name="Miller M.E."/>
            <person name="Silverstein K.A.T."/>
            <person name="Henningsen E."/>
            <person name="Hirsch C.D."/>
            <person name="Visser B."/>
            <person name="Pretorius Z.A."/>
            <person name="Steffenson B.J."/>
            <person name="Schwessinger B."/>
            <person name="Dodds P.N."/>
            <person name="Figueroa M."/>
        </authorList>
    </citation>
    <scope>NUCLEOTIDE SEQUENCE [LARGE SCALE GENOMIC DNA]</scope>
    <source>
        <strain evidence="1 2">Ug99</strain>
    </source>
</reference>
<comment type="caution">
    <text evidence="1">The sequence shown here is derived from an EMBL/GenBank/DDBJ whole genome shotgun (WGS) entry which is preliminary data.</text>
</comment>
<accession>A0A5B0RU52</accession>
<proteinExistence type="predicted"/>
<sequence length="256" mass="28533">MPICAWRADWCAPWGLACAYQPPNAEYKQLTAEDKIEIEEAFANYQRALLVIAGKNKLHVKPVMDYVGQESPIRGPTNFNDFCVKENKRKRRRGTDGDDPECPYDECSKVANCKRVWVELRKALRTKTSEKLAKLKVTLLVKKNNAFLTAADFCHWPSDMSLGTSQRVLTTFAKGWVKLTGPPPPKAVVGGVSTVGHDPSNAAVGNNLVPSTPSAKQPGTQVSTRPLKGVIRRPKKTVLMWTRLRSESHRRESCDS</sequence>
<dbReference type="EMBL" id="VDEP01000136">
    <property type="protein sequence ID" value="KAA1129566.1"/>
    <property type="molecule type" value="Genomic_DNA"/>
</dbReference>
<evidence type="ECO:0000313" key="2">
    <source>
        <dbReference type="Proteomes" id="UP000325313"/>
    </source>
</evidence>
<evidence type="ECO:0000313" key="1">
    <source>
        <dbReference type="EMBL" id="KAA1129566.1"/>
    </source>
</evidence>
<gene>
    <name evidence="1" type="ORF">PGTUg99_029822</name>
</gene>
<dbReference type="Proteomes" id="UP000325313">
    <property type="component" value="Unassembled WGS sequence"/>
</dbReference>
<name>A0A5B0RU52_PUCGR</name>
<dbReference type="AlphaFoldDB" id="A0A5B0RU52"/>
<organism evidence="1 2">
    <name type="scientific">Puccinia graminis f. sp. tritici</name>
    <dbReference type="NCBI Taxonomy" id="56615"/>
    <lineage>
        <taxon>Eukaryota</taxon>
        <taxon>Fungi</taxon>
        <taxon>Dikarya</taxon>
        <taxon>Basidiomycota</taxon>
        <taxon>Pucciniomycotina</taxon>
        <taxon>Pucciniomycetes</taxon>
        <taxon>Pucciniales</taxon>
        <taxon>Pucciniaceae</taxon>
        <taxon>Puccinia</taxon>
    </lineage>
</organism>
<protein>
    <submittedName>
        <fullName evidence="1">Uncharacterized protein</fullName>
    </submittedName>
</protein>